<dbReference type="RefSeq" id="XP_018265715.1">
    <property type="nucleotide sequence ID" value="XM_018405434.1"/>
</dbReference>
<feature type="compositionally biased region" description="Low complexity" evidence="1">
    <location>
        <begin position="51"/>
        <end position="75"/>
    </location>
</feature>
<protein>
    <submittedName>
        <fullName evidence="2">Uncharacterized protein</fullName>
    </submittedName>
</protein>
<dbReference type="EMBL" id="CP144531">
    <property type="protein sequence ID" value="WWC59227.1"/>
    <property type="molecule type" value="Genomic_DNA"/>
</dbReference>
<dbReference type="VEuPathDB" id="FungiDB:I303_02087"/>
<feature type="compositionally biased region" description="Polar residues" evidence="1">
    <location>
        <begin position="258"/>
        <end position="273"/>
    </location>
</feature>
<dbReference type="Proteomes" id="UP000078595">
    <property type="component" value="Chromosome 2"/>
</dbReference>
<dbReference type="OrthoDB" id="2596439at2759"/>
<evidence type="ECO:0000313" key="4">
    <source>
        <dbReference type="Proteomes" id="UP000078595"/>
    </source>
</evidence>
<reference evidence="3" key="3">
    <citation type="submission" date="2024-02" db="EMBL/GenBank/DDBJ databases">
        <title>Comparative genomics of Cryptococcus and Kwoniella reveals pathogenesis evolution and contrasting modes of karyotype evolution via chromosome fusion or intercentromeric recombination.</title>
        <authorList>
            <person name="Coelho M.A."/>
            <person name="David-Palma M."/>
            <person name="Shea T."/>
            <person name="Bowers K."/>
            <person name="McGinley-Smith S."/>
            <person name="Mohammad A.W."/>
            <person name="Gnirke A."/>
            <person name="Yurkov A.M."/>
            <person name="Nowrousian M."/>
            <person name="Sun S."/>
            <person name="Cuomo C.A."/>
            <person name="Heitman J."/>
        </authorList>
    </citation>
    <scope>NUCLEOTIDE SEQUENCE</scope>
    <source>
        <strain evidence="3">CBS 10117</strain>
    </source>
</reference>
<dbReference type="KEGG" id="kdj:28965786"/>
<dbReference type="EMBL" id="KI894028">
    <property type="protein sequence ID" value="OBR87873.1"/>
    <property type="molecule type" value="Genomic_DNA"/>
</dbReference>
<feature type="compositionally biased region" description="Low complexity" evidence="1">
    <location>
        <begin position="243"/>
        <end position="257"/>
    </location>
</feature>
<gene>
    <name evidence="2" type="ORF">I303_02087</name>
    <name evidence="3" type="ORF">I303_101777</name>
</gene>
<organism evidence="2">
    <name type="scientific">Kwoniella dejecticola CBS 10117</name>
    <dbReference type="NCBI Taxonomy" id="1296121"/>
    <lineage>
        <taxon>Eukaryota</taxon>
        <taxon>Fungi</taxon>
        <taxon>Dikarya</taxon>
        <taxon>Basidiomycota</taxon>
        <taxon>Agaricomycotina</taxon>
        <taxon>Tremellomycetes</taxon>
        <taxon>Tremellales</taxon>
        <taxon>Cryptococcaceae</taxon>
        <taxon>Kwoniella</taxon>
    </lineage>
</organism>
<evidence type="ECO:0000256" key="1">
    <source>
        <dbReference type="SAM" id="MobiDB-lite"/>
    </source>
</evidence>
<reference evidence="3" key="2">
    <citation type="submission" date="2013-07" db="EMBL/GenBank/DDBJ databases">
        <authorList>
            <consortium name="The Broad Institute Genome Sequencing Platform"/>
            <person name="Cuomo C."/>
            <person name="Litvintseva A."/>
            <person name="Chen Y."/>
            <person name="Heitman J."/>
            <person name="Sun S."/>
            <person name="Springer D."/>
            <person name="Dromer F."/>
            <person name="Young S.K."/>
            <person name="Zeng Q."/>
            <person name="Gargeya S."/>
            <person name="Fitzgerald M."/>
            <person name="Abouelleil A."/>
            <person name="Alvarado L."/>
            <person name="Berlin A.M."/>
            <person name="Chapman S.B."/>
            <person name="Dewar J."/>
            <person name="Goldberg J."/>
            <person name="Griggs A."/>
            <person name="Gujja S."/>
            <person name="Hansen M."/>
            <person name="Howarth C."/>
            <person name="Imamovic A."/>
            <person name="Larimer J."/>
            <person name="McCowan C."/>
            <person name="Murphy C."/>
            <person name="Pearson M."/>
            <person name="Priest M."/>
            <person name="Roberts A."/>
            <person name="Saif S."/>
            <person name="Shea T."/>
            <person name="Sykes S."/>
            <person name="Wortman J."/>
            <person name="Nusbaum C."/>
            <person name="Birren B."/>
        </authorList>
    </citation>
    <scope>NUCLEOTIDE SEQUENCE</scope>
    <source>
        <strain evidence="3">CBS 10117</strain>
    </source>
</reference>
<dbReference type="AlphaFoldDB" id="A0A1A6ACV1"/>
<feature type="compositionally biased region" description="Polar residues" evidence="1">
    <location>
        <begin position="89"/>
        <end position="111"/>
    </location>
</feature>
<accession>A0A1A6ACV1</accession>
<feature type="region of interest" description="Disordered" evidence="1">
    <location>
        <begin position="1"/>
        <end position="322"/>
    </location>
</feature>
<proteinExistence type="predicted"/>
<reference evidence="2" key="1">
    <citation type="submission" date="2013-07" db="EMBL/GenBank/DDBJ databases">
        <title>The Genome Sequence of Cryptococcus dejecticola CBS10117.</title>
        <authorList>
            <consortium name="The Broad Institute Genome Sequencing Platform"/>
            <person name="Cuomo C."/>
            <person name="Litvintseva A."/>
            <person name="Chen Y."/>
            <person name="Heitman J."/>
            <person name="Sun S."/>
            <person name="Springer D."/>
            <person name="Dromer F."/>
            <person name="Young S.K."/>
            <person name="Zeng Q."/>
            <person name="Gargeya S."/>
            <person name="Fitzgerald M."/>
            <person name="Abouelleil A."/>
            <person name="Alvarado L."/>
            <person name="Berlin A.M."/>
            <person name="Chapman S.B."/>
            <person name="Dewar J."/>
            <person name="Goldberg J."/>
            <person name="Griggs A."/>
            <person name="Gujja S."/>
            <person name="Hansen M."/>
            <person name="Howarth C."/>
            <person name="Imamovic A."/>
            <person name="Larimer J."/>
            <person name="McCowan C."/>
            <person name="Murphy C."/>
            <person name="Pearson M."/>
            <person name="Priest M."/>
            <person name="Roberts A."/>
            <person name="Saif S."/>
            <person name="Shea T."/>
            <person name="Sykes S."/>
            <person name="Wortman J."/>
            <person name="Nusbaum C."/>
            <person name="Birren B."/>
        </authorList>
    </citation>
    <scope>NUCLEOTIDE SEQUENCE [LARGE SCALE GENOMIC DNA]</scope>
    <source>
        <strain evidence="2">CBS 10117</strain>
    </source>
</reference>
<name>A0A1A6ACV1_9TREE</name>
<feature type="compositionally biased region" description="Polar residues" evidence="1">
    <location>
        <begin position="15"/>
        <end position="26"/>
    </location>
</feature>
<dbReference type="GeneID" id="28965786"/>
<keyword evidence="4" id="KW-1185">Reference proteome</keyword>
<feature type="compositionally biased region" description="Low complexity" evidence="1">
    <location>
        <begin position="163"/>
        <end position="180"/>
    </location>
</feature>
<evidence type="ECO:0000313" key="2">
    <source>
        <dbReference type="EMBL" id="OBR87873.1"/>
    </source>
</evidence>
<evidence type="ECO:0000313" key="3">
    <source>
        <dbReference type="EMBL" id="WWC59227.1"/>
    </source>
</evidence>
<sequence>MSEDDRRSMPPPSSWTPSQASTSTDSETQRLEREGASPVPKRPRINTDTEAAPSSSSAFFYSASAPSSSVSARPSGHLGPASASEYHFPSTSTAGEPRNLNLTQDVGTSASVDRRTSISSSTSTSGFWQPPPPPADSQDRHRMPHSPYAQTNATLFPPHHSHTQPQSQQPHQHQPQHQFPNTSRPPTPLTPHVSLPLPFPVPSHGEYDRPQPVLPTVGYPQHPQHTHNTHQPLPIHQSLPMYTTSTAGSSSSTSTSSIVPSQAQRSYAASTSNSPSPPLQETPTSTTPQPPATPLSAEPSETKASSTRGKGKHKGIPGPKARIPAEAKMMIAEHIIAKGVAMANLDELAQLTGLTKQQIKSQLVDNRQNVRKQLAEFAKGLQ</sequence>